<dbReference type="GO" id="GO:0005886">
    <property type="term" value="C:plasma membrane"/>
    <property type="evidence" value="ECO:0007669"/>
    <property type="project" value="UniProtKB-SubCell"/>
</dbReference>
<comment type="function">
    <text evidence="9">Fluoride-specific ion channel. Important for reducing fluoride concentration in the cell, thus reducing its toxicity.</text>
</comment>
<comment type="caution">
    <text evidence="11">The sequence shown here is derived from an EMBL/GenBank/DDBJ whole genome shotgun (WGS) entry which is preliminary data.</text>
</comment>
<feature type="transmembrane region" description="Helical" evidence="10">
    <location>
        <begin position="6"/>
        <end position="26"/>
    </location>
</feature>
<reference evidence="11 12" key="1">
    <citation type="journal article" date="2015" name="Genome Announc.">
        <title>Expanding the biotechnology potential of lactobacilli through comparative genomics of 213 strains and associated genera.</title>
        <authorList>
            <person name="Sun Z."/>
            <person name="Harris H.M."/>
            <person name="McCann A."/>
            <person name="Guo C."/>
            <person name="Argimon S."/>
            <person name="Zhang W."/>
            <person name="Yang X."/>
            <person name="Jeffery I.B."/>
            <person name="Cooney J.C."/>
            <person name="Kagawa T.F."/>
            <person name="Liu W."/>
            <person name="Song Y."/>
            <person name="Salvetti E."/>
            <person name="Wrobel A."/>
            <person name="Rasinkangas P."/>
            <person name="Parkhill J."/>
            <person name="Rea M.C."/>
            <person name="O'Sullivan O."/>
            <person name="Ritari J."/>
            <person name="Douillard F.P."/>
            <person name="Paul Ross R."/>
            <person name="Yang R."/>
            <person name="Briner A.E."/>
            <person name="Felis G.E."/>
            <person name="de Vos W.M."/>
            <person name="Barrangou R."/>
            <person name="Klaenhammer T.R."/>
            <person name="Caufield P.W."/>
            <person name="Cui Y."/>
            <person name="Zhang H."/>
            <person name="O'Toole P.W."/>
        </authorList>
    </citation>
    <scope>NUCLEOTIDE SEQUENCE [LARGE SCALE GENOMIC DNA]</scope>
    <source>
        <strain evidence="11 12">DSM 20190</strain>
    </source>
</reference>
<comment type="catalytic activity">
    <reaction evidence="8">
        <text>fluoride(in) = fluoride(out)</text>
        <dbReference type="Rhea" id="RHEA:76159"/>
        <dbReference type="ChEBI" id="CHEBI:17051"/>
    </reaction>
    <physiologicalReaction direction="left-to-right" evidence="8">
        <dbReference type="Rhea" id="RHEA:76160"/>
    </physiologicalReaction>
</comment>
<feature type="transmembrane region" description="Helical" evidence="10">
    <location>
        <begin position="96"/>
        <end position="118"/>
    </location>
</feature>
<evidence type="ECO:0000313" key="11">
    <source>
        <dbReference type="EMBL" id="KRN31780.1"/>
    </source>
</evidence>
<keyword evidence="2" id="KW-1003">Cell membrane</keyword>
<comment type="subcellular location">
    <subcellularLocation>
        <location evidence="1">Cell membrane</location>
        <topology evidence="1">Multi-pass membrane protein</topology>
    </subcellularLocation>
</comment>
<evidence type="ECO:0000256" key="2">
    <source>
        <dbReference type="ARBA" id="ARBA00022475"/>
    </source>
</evidence>
<keyword evidence="3 10" id="KW-0812">Transmembrane</keyword>
<evidence type="ECO:0000313" key="12">
    <source>
        <dbReference type="Proteomes" id="UP000051296"/>
    </source>
</evidence>
<keyword evidence="6" id="KW-0406">Ion transport</keyword>
<gene>
    <name evidence="11" type="ORF">IV68_GL001037</name>
</gene>
<sequence length="119" mass="12900">MVVQVIMAGIGAILGTVVRFVLLEFAPRWFGPASDWMVFCINMLAVFIMGWAYGLTVSLAVGTFLEAGIAGGLSTFSAPIVELTEGLANPATRWRVLVRMVALFSFGLMFFWLGYIIAG</sequence>
<evidence type="ECO:0000256" key="5">
    <source>
        <dbReference type="ARBA" id="ARBA00023136"/>
    </source>
</evidence>
<dbReference type="AlphaFoldDB" id="A0A0R2G4P2"/>
<dbReference type="GO" id="GO:0034220">
    <property type="term" value="P:monoatomic ion transmembrane transport"/>
    <property type="evidence" value="ECO:0007669"/>
    <property type="project" value="UniProtKB-KW"/>
</dbReference>
<keyword evidence="6" id="KW-0407">Ion channel</keyword>
<dbReference type="PATRIC" id="fig|1123500.6.peg.1041"/>
<evidence type="ECO:0000256" key="9">
    <source>
        <dbReference type="ARBA" id="ARBA00049940"/>
    </source>
</evidence>
<evidence type="ECO:0000256" key="10">
    <source>
        <dbReference type="RuleBase" id="RU004340"/>
    </source>
</evidence>
<dbReference type="OrthoDB" id="9815830at2"/>
<keyword evidence="12" id="KW-1185">Reference proteome</keyword>
<comment type="similarity">
    <text evidence="7 10">Belongs to the fluoride channel Fluc/FEX (TC 1.A.43) family.</text>
</comment>
<dbReference type="Pfam" id="PF02537">
    <property type="entry name" value="CRCB"/>
    <property type="match status" value="1"/>
</dbReference>
<comment type="caution">
    <text evidence="10">Lacks conserved residue(s) required for the propagation of feature annotation.</text>
</comment>
<dbReference type="InterPro" id="IPR003691">
    <property type="entry name" value="FluC"/>
</dbReference>
<evidence type="ECO:0000256" key="4">
    <source>
        <dbReference type="ARBA" id="ARBA00022989"/>
    </source>
</evidence>
<keyword evidence="5 10" id="KW-0472">Membrane</keyword>
<dbReference type="STRING" id="1123500.GCA_000420365_00961"/>
<evidence type="ECO:0000256" key="8">
    <source>
        <dbReference type="ARBA" id="ARBA00035585"/>
    </source>
</evidence>
<evidence type="ECO:0000256" key="1">
    <source>
        <dbReference type="ARBA" id="ARBA00004651"/>
    </source>
</evidence>
<organism evidence="11 12">
    <name type="scientific">Weissella halotolerans DSM 20190</name>
    <dbReference type="NCBI Taxonomy" id="1123500"/>
    <lineage>
        <taxon>Bacteria</taxon>
        <taxon>Bacillati</taxon>
        <taxon>Bacillota</taxon>
        <taxon>Bacilli</taxon>
        <taxon>Lactobacillales</taxon>
        <taxon>Lactobacillaceae</taxon>
        <taxon>Weissella</taxon>
    </lineage>
</organism>
<protein>
    <recommendedName>
        <fullName evidence="10">Fluoride-specific ion channel</fullName>
    </recommendedName>
</protein>
<accession>A0A0R2G4P2</accession>
<dbReference type="eggNOG" id="COG0239">
    <property type="taxonomic scope" value="Bacteria"/>
</dbReference>
<evidence type="ECO:0000256" key="7">
    <source>
        <dbReference type="ARBA" id="ARBA00035120"/>
    </source>
</evidence>
<keyword evidence="6" id="KW-0813">Transport</keyword>
<dbReference type="RefSeq" id="WP_022791717.1">
    <property type="nucleotide sequence ID" value="NZ_ATUU01000003.1"/>
</dbReference>
<keyword evidence="4 10" id="KW-1133">Transmembrane helix</keyword>
<evidence type="ECO:0000256" key="6">
    <source>
        <dbReference type="ARBA" id="ARBA00023303"/>
    </source>
</evidence>
<dbReference type="EMBL" id="JQAX01000003">
    <property type="protein sequence ID" value="KRN31780.1"/>
    <property type="molecule type" value="Genomic_DNA"/>
</dbReference>
<evidence type="ECO:0000256" key="3">
    <source>
        <dbReference type="ARBA" id="ARBA00022692"/>
    </source>
</evidence>
<dbReference type="Proteomes" id="UP000051296">
    <property type="component" value="Unassembled WGS sequence"/>
</dbReference>
<name>A0A0R2G4P2_9LACO</name>
<proteinExistence type="inferred from homology"/>
<dbReference type="InParanoid" id="A0A0R2G4P2"/>